<dbReference type="GO" id="GO:0047982">
    <property type="term" value="F:homocysteine desulfhydrase activity"/>
    <property type="evidence" value="ECO:0007669"/>
    <property type="project" value="UniProtKB-EC"/>
</dbReference>
<dbReference type="PANTHER" id="PTHR11808">
    <property type="entry name" value="TRANS-SULFURATION ENZYME FAMILY MEMBER"/>
    <property type="match status" value="1"/>
</dbReference>
<evidence type="ECO:0000313" key="10">
    <source>
        <dbReference type="EMBL" id="KPL73753.1"/>
    </source>
</evidence>
<name>A0A0P6X2X6_9CHLR</name>
<comment type="similarity">
    <text evidence="2 9">Belongs to the trans-sulfuration enzymes family.</text>
</comment>
<protein>
    <recommendedName>
        <fullName evidence="4">homocysteine desulfhydrase</fullName>
        <ecNumber evidence="4">4.4.1.2</ecNumber>
    </recommendedName>
    <alternativeName>
        <fullName evidence="5">Homocysteine desulfhydrase</fullName>
    </alternativeName>
</protein>
<evidence type="ECO:0000256" key="2">
    <source>
        <dbReference type="ARBA" id="ARBA00009077"/>
    </source>
</evidence>
<dbReference type="FunFam" id="3.90.1150.10:FF:000033">
    <property type="entry name" value="Cystathionine gamma-synthase"/>
    <property type="match status" value="1"/>
</dbReference>
<keyword evidence="3 8" id="KW-0663">Pyridoxal phosphate</keyword>
<dbReference type="OrthoDB" id="9780685at2"/>
<dbReference type="GO" id="GO:0005737">
    <property type="term" value="C:cytoplasm"/>
    <property type="evidence" value="ECO:0007669"/>
    <property type="project" value="TreeGrafter"/>
</dbReference>
<evidence type="ECO:0000256" key="5">
    <source>
        <dbReference type="ARBA" id="ARBA00047199"/>
    </source>
</evidence>
<dbReference type="STRING" id="1134406.ADN00_14390"/>
<comment type="catalytic activity">
    <reaction evidence="6">
        <text>L-homocysteine + H2O = 2-oxobutanoate + hydrogen sulfide + NH4(+) + H(+)</text>
        <dbReference type="Rhea" id="RHEA:14501"/>
        <dbReference type="ChEBI" id="CHEBI:15377"/>
        <dbReference type="ChEBI" id="CHEBI:15378"/>
        <dbReference type="ChEBI" id="CHEBI:16763"/>
        <dbReference type="ChEBI" id="CHEBI:28938"/>
        <dbReference type="ChEBI" id="CHEBI:29919"/>
        <dbReference type="ChEBI" id="CHEBI:58199"/>
        <dbReference type="EC" id="4.4.1.2"/>
    </reaction>
    <physiologicalReaction direction="left-to-right" evidence="6">
        <dbReference type="Rhea" id="RHEA:14502"/>
    </physiologicalReaction>
</comment>
<evidence type="ECO:0000256" key="7">
    <source>
        <dbReference type="ARBA" id="ARBA00052699"/>
    </source>
</evidence>
<dbReference type="Gene3D" id="3.40.640.10">
    <property type="entry name" value="Type I PLP-dependent aspartate aminotransferase-like (Major domain)"/>
    <property type="match status" value="1"/>
</dbReference>
<dbReference type="InterPro" id="IPR000277">
    <property type="entry name" value="Cys/Met-Metab_PyrdxlP-dep_enz"/>
</dbReference>
<accession>A0A0P6X2X6</accession>
<dbReference type="InterPro" id="IPR015422">
    <property type="entry name" value="PyrdxlP-dep_Trfase_small"/>
</dbReference>
<dbReference type="PANTHER" id="PTHR11808:SF85">
    <property type="entry name" value="CYSTATHIONINE GAMMA-LYASE-RELATED"/>
    <property type="match status" value="1"/>
</dbReference>
<comment type="caution">
    <text evidence="10">The sequence shown here is derived from an EMBL/GenBank/DDBJ whole genome shotgun (WGS) entry which is preliminary data.</text>
</comment>
<dbReference type="InterPro" id="IPR015421">
    <property type="entry name" value="PyrdxlP-dep_Trfase_major"/>
</dbReference>
<dbReference type="Proteomes" id="UP000050417">
    <property type="component" value="Unassembled WGS sequence"/>
</dbReference>
<dbReference type="EMBL" id="LGCL01000034">
    <property type="protein sequence ID" value="KPL73753.1"/>
    <property type="molecule type" value="Genomic_DNA"/>
</dbReference>
<dbReference type="RefSeq" id="WP_075063724.1">
    <property type="nucleotide sequence ID" value="NZ_LGCL01000034.1"/>
</dbReference>
<dbReference type="CDD" id="cd00614">
    <property type="entry name" value="CGS_like"/>
    <property type="match status" value="1"/>
</dbReference>
<dbReference type="GO" id="GO:0004123">
    <property type="term" value="F:cystathionine gamma-lyase activity"/>
    <property type="evidence" value="ECO:0007669"/>
    <property type="project" value="TreeGrafter"/>
</dbReference>
<dbReference type="AlphaFoldDB" id="A0A0P6X2X6"/>
<dbReference type="PIRSF" id="PIRSF001434">
    <property type="entry name" value="CGS"/>
    <property type="match status" value="1"/>
</dbReference>
<comment type="cofactor">
    <cofactor evidence="1 9">
        <name>pyridoxal 5'-phosphate</name>
        <dbReference type="ChEBI" id="CHEBI:597326"/>
    </cofactor>
</comment>
<proteinExistence type="inferred from homology"/>
<evidence type="ECO:0000256" key="6">
    <source>
        <dbReference type="ARBA" id="ARBA00048780"/>
    </source>
</evidence>
<dbReference type="Gene3D" id="3.90.1150.10">
    <property type="entry name" value="Aspartate Aminotransferase, domain 1"/>
    <property type="match status" value="1"/>
</dbReference>
<dbReference type="GO" id="GO:0019346">
    <property type="term" value="P:transsulfuration"/>
    <property type="evidence" value="ECO:0007669"/>
    <property type="project" value="InterPro"/>
</dbReference>
<dbReference type="GO" id="GO:0019343">
    <property type="term" value="P:cysteine biosynthetic process via cystathionine"/>
    <property type="evidence" value="ECO:0007669"/>
    <property type="project" value="TreeGrafter"/>
</dbReference>
<dbReference type="Pfam" id="PF01053">
    <property type="entry name" value="Cys_Met_Meta_PP"/>
    <property type="match status" value="1"/>
</dbReference>
<evidence type="ECO:0000256" key="1">
    <source>
        <dbReference type="ARBA" id="ARBA00001933"/>
    </source>
</evidence>
<feature type="modified residue" description="N6-(pyridoxal phosphate)lysine" evidence="8">
    <location>
        <position position="209"/>
    </location>
</feature>
<comment type="catalytic activity">
    <reaction evidence="7">
        <text>L-methionine + H2O = methanethiol + 2-oxobutanoate + NH4(+)</text>
        <dbReference type="Rhea" id="RHEA:23800"/>
        <dbReference type="ChEBI" id="CHEBI:15377"/>
        <dbReference type="ChEBI" id="CHEBI:16007"/>
        <dbReference type="ChEBI" id="CHEBI:16763"/>
        <dbReference type="ChEBI" id="CHEBI:28938"/>
        <dbReference type="ChEBI" id="CHEBI:57844"/>
        <dbReference type="EC" id="4.4.1.11"/>
    </reaction>
    <physiologicalReaction direction="left-to-right" evidence="7">
        <dbReference type="Rhea" id="RHEA:23801"/>
    </physiologicalReaction>
</comment>
<dbReference type="PROSITE" id="PS00868">
    <property type="entry name" value="CYS_MET_METAB_PP"/>
    <property type="match status" value="1"/>
</dbReference>
<dbReference type="FunFam" id="3.40.640.10:FF:000046">
    <property type="entry name" value="Cystathionine gamma-lyase"/>
    <property type="match status" value="1"/>
</dbReference>
<evidence type="ECO:0000256" key="4">
    <source>
        <dbReference type="ARBA" id="ARBA00047175"/>
    </source>
</evidence>
<evidence type="ECO:0000313" key="11">
    <source>
        <dbReference type="Proteomes" id="UP000050417"/>
    </source>
</evidence>
<dbReference type="EC" id="4.4.1.2" evidence="4"/>
<dbReference type="SUPFAM" id="SSF53383">
    <property type="entry name" value="PLP-dependent transferases"/>
    <property type="match status" value="1"/>
</dbReference>
<gene>
    <name evidence="10" type="ORF">ADN00_14390</name>
</gene>
<dbReference type="GO" id="GO:0018826">
    <property type="term" value="F:methionine gamma-lyase activity"/>
    <property type="evidence" value="ECO:0007669"/>
    <property type="project" value="UniProtKB-EC"/>
</dbReference>
<dbReference type="GO" id="GO:0009086">
    <property type="term" value="P:methionine biosynthetic process"/>
    <property type="evidence" value="ECO:0007669"/>
    <property type="project" value="UniProtKB-ARBA"/>
</dbReference>
<dbReference type="GO" id="GO:0030170">
    <property type="term" value="F:pyridoxal phosphate binding"/>
    <property type="evidence" value="ECO:0007669"/>
    <property type="project" value="InterPro"/>
</dbReference>
<dbReference type="InterPro" id="IPR054542">
    <property type="entry name" value="Cys_met_metab_PP"/>
</dbReference>
<reference evidence="10 11" key="1">
    <citation type="submission" date="2015-07" db="EMBL/GenBank/DDBJ databases">
        <title>Genome sequence of Ornatilinea apprima DSM 23815.</title>
        <authorList>
            <person name="Hemp J."/>
            <person name="Ward L.M."/>
            <person name="Pace L.A."/>
            <person name="Fischer W.W."/>
        </authorList>
    </citation>
    <scope>NUCLEOTIDE SEQUENCE [LARGE SCALE GENOMIC DNA]</scope>
    <source>
        <strain evidence="10 11">P3M-1</strain>
    </source>
</reference>
<keyword evidence="11" id="KW-1185">Reference proteome</keyword>
<dbReference type="PATRIC" id="fig|1134406.4.peg.1397"/>
<evidence type="ECO:0000256" key="3">
    <source>
        <dbReference type="ARBA" id="ARBA00022898"/>
    </source>
</evidence>
<evidence type="ECO:0000256" key="8">
    <source>
        <dbReference type="PIRSR" id="PIRSR001434-2"/>
    </source>
</evidence>
<sequence>METKDKKFATRVVHAGQHPDHETGALVSPMYLTSTFVFTPEKMERYMAGDKEGIYTYGRSRNPTQNMFQEKIASLEGGEMALATASGMAAISTALLGTVHAGDHIIACKTVYGGTHALFTSIFPELNIEVTFLPEMTPAALDAAKRPNTKAVYVETVLNPTLEVLDLQPVFDWARANKVRSFVDNTFTTPYLYRPIEHGADVVLHSTTKYINGHGDHIGGAIVCDAVYHEKLRSSVYQEFGPVPSPFACWLGLRGLKTLHLRMRAHCENAMKLAEWLEQHPKVVSVSYPGLKSHPQHDVAARQFENGFGGMVGFCVEGGIREAQKVINAMQMAYYAVSLGDLDTLVEQPATMTHGKMGPEARKAMGIEDSYIRLSVGVEDVDDIIADIDNALKQI</sequence>
<keyword evidence="10" id="KW-0456">Lyase</keyword>
<evidence type="ECO:0000256" key="9">
    <source>
        <dbReference type="RuleBase" id="RU362118"/>
    </source>
</evidence>
<dbReference type="InterPro" id="IPR015424">
    <property type="entry name" value="PyrdxlP-dep_Trfase"/>
</dbReference>
<organism evidence="10 11">
    <name type="scientific">Ornatilinea apprima</name>
    <dbReference type="NCBI Taxonomy" id="1134406"/>
    <lineage>
        <taxon>Bacteria</taxon>
        <taxon>Bacillati</taxon>
        <taxon>Chloroflexota</taxon>
        <taxon>Anaerolineae</taxon>
        <taxon>Anaerolineales</taxon>
        <taxon>Anaerolineaceae</taxon>
        <taxon>Ornatilinea</taxon>
    </lineage>
</organism>